<name>A0ABT3MDR9_9LEPT</name>
<dbReference type="Proteomes" id="UP001208912">
    <property type="component" value="Unassembled WGS sequence"/>
</dbReference>
<sequence>MQCNYGFMEGKFMMYELRSVLSLRFTFVACFSFVFLAGLNADPKEPPSSITFKEGGVTKTFYLNPNVVAEYVDQNQFSNHQKMAQGRQGIKSGWNIRPQGKLLFPKSGKSATPSKVTEVYSTAVGMGPNIVLPGIIIISFSSDQSQSNLDRISNKYGIQLLHQLSPRLVSFQTDPGYLSIQKANEILSEPNVIEAYPDIALEKSLK</sequence>
<accession>A0ABT3MDR9</accession>
<gene>
    <name evidence="1" type="ORF">ND861_01690</name>
</gene>
<comment type="caution">
    <text evidence="1">The sequence shown here is derived from an EMBL/GenBank/DDBJ whole genome shotgun (WGS) entry which is preliminary data.</text>
</comment>
<organism evidence="1 2">
    <name type="scientific">Leptospira soteropolitanensis</name>
    <dbReference type="NCBI Taxonomy" id="2950025"/>
    <lineage>
        <taxon>Bacteria</taxon>
        <taxon>Pseudomonadati</taxon>
        <taxon>Spirochaetota</taxon>
        <taxon>Spirochaetia</taxon>
        <taxon>Leptospirales</taxon>
        <taxon>Leptospiraceae</taxon>
        <taxon>Leptospira</taxon>
    </lineage>
</organism>
<keyword evidence="2" id="KW-1185">Reference proteome</keyword>
<reference evidence="1 2" key="1">
    <citation type="submission" date="2022-06" db="EMBL/GenBank/DDBJ databases">
        <title>Leptospira isolates from biofilms formed at urban environments.</title>
        <authorList>
            <person name="Ribeiro P.S."/>
            <person name="Sousa T."/>
            <person name="Carvalho N."/>
            <person name="Aburjaile F."/>
            <person name="Neves F."/>
            <person name="Oliveira D."/>
            <person name="Blanco L."/>
            <person name="Lima J."/>
            <person name="Costa F."/>
            <person name="Brenig B."/>
            <person name="Soares S."/>
            <person name="Ramos R."/>
            <person name="Goes-Neto A."/>
            <person name="Matiuzzi M."/>
            <person name="Azevedo V."/>
            <person name="Ristow P."/>
        </authorList>
    </citation>
    <scope>NUCLEOTIDE SEQUENCE [LARGE SCALE GENOMIC DNA]</scope>
    <source>
        <strain evidence="1 2">VSF19</strain>
    </source>
</reference>
<dbReference type="RefSeq" id="WP_265350416.1">
    <property type="nucleotide sequence ID" value="NZ_JAMQPL010000001.1"/>
</dbReference>
<protein>
    <submittedName>
        <fullName evidence="1">Uncharacterized protein</fullName>
    </submittedName>
</protein>
<proteinExistence type="predicted"/>
<evidence type="ECO:0000313" key="1">
    <source>
        <dbReference type="EMBL" id="MCW7525047.1"/>
    </source>
</evidence>
<dbReference type="EMBL" id="JAMQPM010000001">
    <property type="protein sequence ID" value="MCW7525047.1"/>
    <property type="molecule type" value="Genomic_DNA"/>
</dbReference>
<evidence type="ECO:0000313" key="2">
    <source>
        <dbReference type="Proteomes" id="UP001208912"/>
    </source>
</evidence>